<dbReference type="SMART" id="SM00320">
    <property type="entry name" value="WD40"/>
    <property type="match status" value="2"/>
</dbReference>
<name>A0A7K8X4M8_9PICI</name>
<keyword evidence="5" id="KW-0677">Repeat</keyword>
<dbReference type="PROSITE" id="PS00678">
    <property type="entry name" value="WD_REPEATS_1"/>
    <property type="match status" value="1"/>
</dbReference>
<dbReference type="GO" id="GO:0071169">
    <property type="term" value="P:establishment of protein localization to chromatin"/>
    <property type="evidence" value="ECO:0007669"/>
    <property type="project" value="TreeGrafter"/>
</dbReference>
<dbReference type="InterPro" id="IPR052489">
    <property type="entry name" value="LRWD1"/>
</dbReference>
<evidence type="ECO:0000313" key="11">
    <source>
        <dbReference type="Proteomes" id="UP000583613"/>
    </source>
</evidence>
<evidence type="ECO:0000313" key="10">
    <source>
        <dbReference type="EMBL" id="NXF85759.1"/>
    </source>
</evidence>
<feature type="repeat" description="WD" evidence="7">
    <location>
        <begin position="220"/>
        <end position="254"/>
    </location>
</feature>
<dbReference type="PROSITE" id="PS50082">
    <property type="entry name" value="WD_REPEATS_2"/>
    <property type="match status" value="1"/>
</dbReference>
<evidence type="ECO:0000256" key="6">
    <source>
        <dbReference type="ARBA" id="ARBA00022853"/>
    </source>
</evidence>
<feature type="compositionally biased region" description="Acidic residues" evidence="8">
    <location>
        <begin position="24"/>
        <end position="38"/>
    </location>
</feature>
<dbReference type="AlphaFoldDB" id="A0A7K8X4M8"/>
<keyword evidence="11" id="KW-1185">Reference proteome</keyword>
<evidence type="ECO:0000256" key="8">
    <source>
        <dbReference type="SAM" id="MobiDB-lite"/>
    </source>
</evidence>
<dbReference type="EMBL" id="VWZE01002453">
    <property type="protein sequence ID" value="NXF85759.1"/>
    <property type="molecule type" value="Genomic_DNA"/>
</dbReference>
<dbReference type="GO" id="GO:0006325">
    <property type="term" value="P:chromatin organization"/>
    <property type="evidence" value="ECO:0007669"/>
    <property type="project" value="UniProtKB-KW"/>
</dbReference>
<dbReference type="Proteomes" id="UP000583613">
    <property type="component" value="Unassembled WGS sequence"/>
</dbReference>
<accession>A0A7K8X4M8</accession>
<dbReference type="PROSITE" id="PS50294">
    <property type="entry name" value="WD_REPEATS_REGION"/>
    <property type="match status" value="1"/>
</dbReference>
<dbReference type="InterPro" id="IPR056160">
    <property type="entry name" value="WD_LRWD1"/>
</dbReference>
<comment type="subcellular location">
    <subcellularLocation>
        <location evidence="1">Chromosome</location>
    </subcellularLocation>
</comment>
<evidence type="ECO:0000256" key="7">
    <source>
        <dbReference type="PROSITE-ProRule" id="PRU00221"/>
    </source>
</evidence>
<evidence type="ECO:0000259" key="9">
    <source>
        <dbReference type="Pfam" id="PF23215"/>
    </source>
</evidence>
<evidence type="ECO:0000256" key="5">
    <source>
        <dbReference type="ARBA" id="ARBA00022737"/>
    </source>
</evidence>
<dbReference type="InterPro" id="IPR019775">
    <property type="entry name" value="WD40_repeat_CS"/>
</dbReference>
<comment type="caution">
    <text evidence="10">The sequence shown here is derived from an EMBL/GenBank/DDBJ whole genome shotgun (WGS) entry which is preliminary data.</text>
</comment>
<dbReference type="Gene3D" id="2.130.10.10">
    <property type="entry name" value="YVTN repeat-like/Quinoprotein amine dehydrogenase"/>
    <property type="match status" value="1"/>
</dbReference>
<evidence type="ECO:0000256" key="3">
    <source>
        <dbReference type="ARBA" id="ARBA00022574"/>
    </source>
</evidence>
<dbReference type="OrthoDB" id="7318948at2759"/>
<dbReference type="PANTHER" id="PTHR24370:SF10">
    <property type="entry name" value="LEUCINE-RICH REPEAT AND WD REPEAT-CONTAINING PROTEIN 1"/>
    <property type="match status" value="1"/>
</dbReference>
<dbReference type="GO" id="GO:0005664">
    <property type="term" value="C:nuclear origin of replication recognition complex"/>
    <property type="evidence" value="ECO:0007669"/>
    <property type="project" value="TreeGrafter"/>
</dbReference>
<feature type="non-terminal residue" evidence="10">
    <location>
        <position position="1"/>
    </location>
</feature>
<feature type="compositionally biased region" description="Polar residues" evidence="8">
    <location>
        <begin position="47"/>
        <end position="62"/>
    </location>
</feature>
<proteinExistence type="predicted"/>
<keyword evidence="4" id="KW-0433">Leucine-rich repeat</keyword>
<evidence type="ECO:0000256" key="1">
    <source>
        <dbReference type="ARBA" id="ARBA00004286"/>
    </source>
</evidence>
<dbReference type="SUPFAM" id="SSF50978">
    <property type="entry name" value="WD40 repeat-like"/>
    <property type="match status" value="1"/>
</dbReference>
<gene>
    <name evidence="10" type="primary">Lrwd1</name>
    <name evidence="10" type="ORF">EUBBOU_R07267</name>
</gene>
<keyword evidence="6" id="KW-0156">Chromatin regulator</keyword>
<keyword evidence="3 7" id="KW-0853">WD repeat</keyword>
<feature type="domain" description="Leucine-rich repeat and WD repeat-containing protein 1 WD" evidence="9">
    <location>
        <begin position="98"/>
        <end position="491"/>
    </location>
</feature>
<protein>
    <submittedName>
        <fullName evidence="10">LRWD1 protein</fullName>
    </submittedName>
</protein>
<sequence length="492" mass="54267">KVKMIAEEFLSCSLGLQLNTNPEPQEEVEESEEEDTESPGEAAVDTQKPSAETDTLPLQVTVKSSKRKRNNSKSGSGNKRSKSQANTKEEAVVTPRNADPLHFLQCHSKGNSREDFKTQLWSGAFEPLLDSGAKKDPVVTSSRTVATCGGESVCLIDCETGVVLKKYKVAAEEFFSVAWTTLTMVNSDSRKRSHNILAAAGRRGIVKLIHVASDFCYGEIKAHKKPIATICFSPAQETHLFTASYDKRIALWDIGIPDSDYNFKASWALRRAEPRGTIPSLALLPTLLLLQPSTQLLSGLHSHCSLNLSFPSTKMKMTFEAIFQFPGEDGEVTSSHRVDGLAFLNDDVVVSKSSKPGCIYLWSWSWTFDAKAKGCQRTVAAVILAELEWSNTDLSYLTLSTCPAKGYVFCGDEKGSVWMYHLSSYITAWSSPAKGKRSEKRIPPVQILKWPELRANGEQLDEILVNNVVADPSFSFLVVLTSVNITAIWKKS</sequence>
<reference evidence="10 11" key="1">
    <citation type="submission" date="2019-09" db="EMBL/GenBank/DDBJ databases">
        <title>Bird 10,000 Genomes (B10K) Project - Family phase.</title>
        <authorList>
            <person name="Zhang G."/>
        </authorList>
    </citation>
    <scope>NUCLEOTIDE SEQUENCE [LARGE SCALE GENOMIC DNA]</scope>
    <source>
        <strain evidence="10">B10K-DU-001-04</strain>
        <tissue evidence="10">Muscle</tissue>
    </source>
</reference>
<dbReference type="InterPro" id="IPR001680">
    <property type="entry name" value="WD40_rpt"/>
</dbReference>
<dbReference type="InterPro" id="IPR015943">
    <property type="entry name" value="WD40/YVTN_repeat-like_dom_sf"/>
</dbReference>
<organism evidence="10 11">
    <name type="scientific">Eubucco bourcierii</name>
    <name type="common">red-headed barbet</name>
    <dbReference type="NCBI Taxonomy" id="91767"/>
    <lineage>
        <taxon>Eukaryota</taxon>
        <taxon>Metazoa</taxon>
        <taxon>Chordata</taxon>
        <taxon>Craniata</taxon>
        <taxon>Vertebrata</taxon>
        <taxon>Euteleostomi</taxon>
        <taxon>Archelosauria</taxon>
        <taxon>Archosauria</taxon>
        <taxon>Dinosauria</taxon>
        <taxon>Saurischia</taxon>
        <taxon>Theropoda</taxon>
        <taxon>Coelurosauria</taxon>
        <taxon>Aves</taxon>
        <taxon>Neognathae</taxon>
        <taxon>Neoaves</taxon>
        <taxon>Telluraves</taxon>
        <taxon>Coraciimorphae</taxon>
        <taxon>Piciformes</taxon>
        <taxon>Ramphastidae</taxon>
        <taxon>Eubucco</taxon>
    </lineage>
</organism>
<dbReference type="GO" id="GO:0003682">
    <property type="term" value="F:chromatin binding"/>
    <property type="evidence" value="ECO:0007669"/>
    <property type="project" value="TreeGrafter"/>
</dbReference>
<evidence type="ECO:0000256" key="2">
    <source>
        <dbReference type="ARBA" id="ARBA00022454"/>
    </source>
</evidence>
<feature type="region of interest" description="Disordered" evidence="8">
    <location>
        <begin position="15"/>
        <end position="96"/>
    </location>
</feature>
<dbReference type="PANTHER" id="PTHR24370">
    <property type="entry name" value="OPTICIN"/>
    <property type="match status" value="1"/>
</dbReference>
<dbReference type="InterPro" id="IPR036322">
    <property type="entry name" value="WD40_repeat_dom_sf"/>
</dbReference>
<feature type="non-terminal residue" evidence="10">
    <location>
        <position position="492"/>
    </location>
</feature>
<evidence type="ECO:0000256" key="4">
    <source>
        <dbReference type="ARBA" id="ARBA00022614"/>
    </source>
</evidence>
<keyword evidence="2" id="KW-0158">Chromosome</keyword>
<dbReference type="Pfam" id="PF23215">
    <property type="entry name" value="WD_LRWD1"/>
    <property type="match status" value="1"/>
</dbReference>